<dbReference type="Pfam" id="PF00160">
    <property type="entry name" value="Pro_isomerase"/>
    <property type="match status" value="1"/>
</dbReference>
<name>A0A286IFR0_9HYPH</name>
<reference evidence="8" key="1">
    <citation type="submission" date="2017-08" db="EMBL/GenBank/DDBJ databases">
        <authorList>
            <person name="Varghese N."/>
            <person name="Submissions S."/>
        </authorList>
    </citation>
    <scope>NUCLEOTIDE SEQUENCE [LARGE SCALE GENOMIC DNA]</scope>
    <source>
        <strain evidence="8">KCTC 23107</strain>
    </source>
</reference>
<comment type="catalytic activity">
    <reaction evidence="5">
        <text>[protein]-peptidylproline (omega=180) = [protein]-peptidylproline (omega=0)</text>
        <dbReference type="Rhea" id="RHEA:16237"/>
        <dbReference type="Rhea" id="RHEA-COMP:10747"/>
        <dbReference type="Rhea" id="RHEA-COMP:10748"/>
        <dbReference type="ChEBI" id="CHEBI:83833"/>
        <dbReference type="ChEBI" id="CHEBI:83834"/>
        <dbReference type="EC" id="5.2.1.8"/>
    </reaction>
</comment>
<evidence type="ECO:0000256" key="3">
    <source>
        <dbReference type="ARBA" id="ARBA00023110"/>
    </source>
</evidence>
<dbReference type="InterPro" id="IPR020892">
    <property type="entry name" value="Cyclophilin-type_PPIase_CS"/>
</dbReference>
<dbReference type="InterPro" id="IPR002130">
    <property type="entry name" value="Cyclophilin-type_PPIase_dom"/>
</dbReference>
<keyword evidence="8" id="KW-1185">Reference proteome</keyword>
<dbReference type="GO" id="GO:0003755">
    <property type="term" value="F:peptidyl-prolyl cis-trans isomerase activity"/>
    <property type="evidence" value="ECO:0007669"/>
    <property type="project" value="UniProtKB-UniRule"/>
</dbReference>
<dbReference type="PANTHER" id="PTHR45625">
    <property type="entry name" value="PEPTIDYL-PROLYL CIS-TRANS ISOMERASE-RELATED"/>
    <property type="match status" value="1"/>
</dbReference>
<dbReference type="InterPro" id="IPR029000">
    <property type="entry name" value="Cyclophilin-like_dom_sf"/>
</dbReference>
<dbReference type="InterPro" id="IPR024936">
    <property type="entry name" value="Cyclophilin-type_PPIase"/>
</dbReference>
<sequence>MAEIKDPENTLIMETTQGEVIIEMLPDLAPGHVARIKELAREGAYDGVVFHRVIEGFMAQTGDVKFGKSDGPSFDPRRAGMGGSDKGNLKAEFSNMNHSRGTCSMARAQDPNSANSQFFICFDDAGFLNRQYTVWGQVTSGMDNVDKIKRGEPVVDPDKIVSMKVAADAKA</sequence>
<dbReference type="InterPro" id="IPR044666">
    <property type="entry name" value="Cyclophilin_A-like"/>
</dbReference>
<dbReference type="EMBL" id="OCPC01000006">
    <property type="protein sequence ID" value="SOE18912.1"/>
    <property type="molecule type" value="Genomic_DNA"/>
</dbReference>
<dbReference type="SUPFAM" id="SSF50891">
    <property type="entry name" value="Cyclophilin-like"/>
    <property type="match status" value="1"/>
</dbReference>
<organism evidence="7 8">
    <name type="scientific">Hoeflea halophila</name>
    <dbReference type="NCBI Taxonomy" id="714899"/>
    <lineage>
        <taxon>Bacteria</taxon>
        <taxon>Pseudomonadati</taxon>
        <taxon>Pseudomonadota</taxon>
        <taxon>Alphaproteobacteria</taxon>
        <taxon>Hyphomicrobiales</taxon>
        <taxon>Rhizobiaceae</taxon>
        <taxon>Hoeflea</taxon>
    </lineage>
</organism>
<feature type="domain" description="PPIase cyclophilin-type" evidence="6">
    <location>
        <begin position="18"/>
        <end position="150"/>
    </location>
</feature>
<dbReference type="RefSeq" id="WP_097109365.1">
    <property type="nucleotide sequence ID" value="NZ_OCPC01000006.1"/>
</dbReference>
<evidence type="ECO:0000256" key="4">
    <source>
        <dbReference type="ARBA" id="ARBA00023235"/>
    </source>
</evidence>
<dbReference type="PANTHER" id="PTHR45625:SF4">
    <property type="entry name" value="PEPTIDYLPROLYL ISOMERASE DOMAIN AND WD REPEAT-CONTAINING PROTEIN 1"/>
    <property type="match status" value="1"/>
</dbReference>
<dbReference type="OrthoDB" id="9807797at2"/>
<proteinExistence type="inferred from homology"/>
<keyword evidence="3 5" id="KW-0697">Rotamase</keyword>
<evidence type="ECO:0000256" key="1">
    <source>
        <dbReference type="ARBA" id="ARBA00002388"/>
    </source>
</evidence>
<evidence type="ECO:0000259" key="6">
    <source>
        <dbReference type="PROSITE" id="PS50072"/>
    </source>
</evidence>
<dbReference type="PROSITE" id="PS00170">
    <property type="entry name" value="CSA_PPIASE_1"/>
    <property type="match status" value="1"/>
</dbReference>
<evidence type="ECO:0000256" key="2">
    <source>
        <dbReference type="ARBA" id="ARBA00007365"/>
    </source>
</evidence>
<protein>
    <recommendedName>
        <fullName evidence="5">Peptidyl-prolyl cis-trans isomerase</fullName>
        <shortName evidence="5">PPIase</shortName>
        <ecNumber evidence="5">5.2.1.8</ecNumber>
    </recommendedName>
</protein>
<comment type="similarity">
    <text evidence="2 5">Belongs to the cyclophilin-type PPIase family.</text>
</comment>
<evidence type="ECO:0000313" key="8">
    <source>
        <dbReference type="Proteomes" id="UP000219465"/>
    </source>
</evidence>
<evidence type="ECO:0000313" key="7">
    <source>
        <dbReference type="EMBL" id="SOE18912.1"/>
    </source>
</evidence>
<dbReference type="Proteomes" id="UP000219465">
    <property type="component" value="Unassembled WGS sequence"/>
</dbReference>
<dbReference type="Gene3D" id="2.40.100.10">
    <property type="entry name" value="Cyclophilin-like"/>
    <property type="match status" value="1"/>
</dbReference>
<dbReference type="PRINTS" id="PR00153">
    <property type="entry name" value="CSAPPISMRASE"/>
</dbReference>
<accession>A0A286IFR0</accession>
<keyword evidence="4 5" id="KW-0413">Isomerase</keyword>
<dbReference type="CDD" id="cd00317">
    <property type="entry name" value="cyclophilin"/>
    <property type="match status" value="1"/>
</dbReference>
<dbReference type="PIRSF" id="PIRSF001467">
    <property type="entry name" value="Peptidylpro_ismrse"/>
    <property type="match status" value="1"/>
</dbReference>
<gene>
    <name evidence="7" type="ORF">SAMN05877838_3857</name>
</gene>
<dbReference type="PROSITE" id="PS50072">
    <property type="entry name" value="CSA_PPIASE_2"/>
    <property type="match status" value="1"/>
</dbReference>
<dbReference type="GO" id="GO:0006457">
    <property type="term" value="P:protein folding"/>
    <property type="evidence" value="ECO:0007669"/>
    <property type="project" value="InterPro"/>
</dbReference>
<evidence type="ECO:0000256" key="5">
    <source>
        <dbReference type="RuleBase" id="RU363019"/>
    </source>
</evidence>
<dbReference type="AlphaFoldDB" id="A0A286IFR0"/>
<comment type="function">
    <text evidence="1 5">PPIases accelerate the folding of proteins. It catalyzes the cis-trans isomerization of proline imidic peptide bonds in oligopeptides.</text>
</comment>
<dbReference type="EC" id="5.2.1.8" evidence="5"/>